<keyword evidence="3" id="KW-0732">Signal</keyword>
<accession>A0A6J8CNS7</accession>
<evidence type="ECO:0000256" key="4">
    <source>
        <dbReference type="ARBA" id="ARBA00022989"/>
    </source>
</evidence>
<dbReference type="OrthoDB" id="6130468at2759"/>
<evidence type="ECO:0000256" key="2">
    <source>
        <dbReference type="ARBA" id="ARBA00022692"/>
    </source>
</evidence>
<evidence type="ECO:0000256" key="5">
    <source>
        <dbReference type="ARBA" id="ARBA00023136"/>
    </source>
</evidence>
<evidence type="ECO:0000313" key="9">
    <source>
        <dbReference type="Proteomes" id="UP000507470"/>
    </source>
</evidence>
<dbReference type="InterPro" id="IPR000157">
    <property type="entry name" value="TIR_dom"/>
</dbReference>
<evidence type="ECO:0000313" key="8">
    <source>
        <dbReference type="EMBL" id="CAC5397029.1"/>
    </source>
</evidence>
<evidence type="ECO:0000256" key="6">
    <source>
        <dbReference type="SAM" id="Phobius"/>
    </source>
</evidence>
<dbReference type="SUPFAM" id="SSF52058">
    <property type="entry name" value="L domain-like"/>
    <property type="match status" value="1"/>
</dbReference>
<dbReference type="AlphaFoldDB" id="A0A6J8CNS7"/>
<dbReference type="Pfam" id="PF13676">
    <property type="entry name" value="TIR_2"/>
    <property type="match status" value="1"/>
</dbReference>
<dbReference type="PANTHER" id="PTHR24365">
    <property type="entry name" value="TOLL-LIKE RECEPTOR"/>
    <property type="match status" value="1"/>
</dbReference>
<proteinExistence type="predicted"/>
<feature type="domain" description="TIR" evidence="7">
    <location>
        <begin position="239"/>
        <end position="358"/>
    </location>
</feature>
<dbReference type="PANTHER" id="PTHR24365:SF530">
    <property type="entry name" value="MSTPROX-RELATED"/>
    <property type="match status" value="1"/>
</dbReference>
<dbReference type="Gene3D" id="3.80.10.10">
    <property type="entry name" value="Ribonuclease Inhibitor"/>
    <property type="match status" value="1"/>
</dbReference>
<sequence>MSGFNCTILNEELLKHSPKLVTLSAQNANLGIGLNSLQNASKFFEMNLDLQHVDLIRNNINSLPDGLFDHPFRHPISISFDKNNLQSLSSFPSNPNIFKHISLTQNRFSCLSNDDITKLNIIQPSSISLRGNPIECSCKTLYFMKWVDHSGIISDLTETECVLQNGTLANLSHFLQNLKTYEISCQTKFWVALASSVTSVTILVFILGLLYYRYRFAFEYFFLRIKMKLRHYQPLSDEFEYDAFISYSHKDVTWVTDLYDKLKPKGFELCLHHKDFLAGVDIAECIVKAINSSRKVVFIITEDFLESSWGSYEIEMTRMHAFREGRESMVIVILMDDIKKDKLPKALKEIWYKVVCIVWPSNFEAPYNSEEMFYDKLCITLSDGRMRISDDNTSM</sequence>
<keyword evidence="2 6" id="KW-0812">Transmembrane</keyword>
<dbReference type="SMART" id="SM00255">
    <property type="entry name" value="TIR"/>
    <property type="match status" value="1"/>
</dbReference>
<feature type="transmembrane region" description="Helical" evidence="6">
    <location>
        <begin position="189"/>
        <end position="212"/>
    </location>
</feature>
<keyword evidence="9" id="KW-1185">Reference proteome</keyword>
<evidence type="ECO:0000259" key="7">
    <source>
        <dbReference type="PROSITE" id="PS50104"/>
    </source>
</evidence>
<dbReference type="EMBL" id="CACVKT020005663">
    <property type="protein sequence ID" value="CAC5397029.1"/>
    <property type="molecule type" value="Genomic_DNA"/>
</dbReference>
<name>A0A6J8CNS7_MYTCO</name>
<dbReference type="InterPro" id="IPR032675">
    <property type="entry name" value="LRR_dom_sf"/>
</dbReference>
<reference evidence="8 9" key="1">
    <citation type="submission" date="2020-06" db="EMBL/GenBank/DDBJ databases">
        <authorList>
            <person name="Li R."/>
            <person name="Bekaert M."/>
        </authorList>
    </citation>
    <scope>NUCLEOTIDE SEQUENCE [LARGE SCALE GENOMIC DNA]</scope>
    <source>
        <strain evidence="9">wild</strain>
    </source>
</reference>
<gene>
    <name evidence="8" type="ORF">MCOR_31514</name>
</gene>
<comment type="subcellular location">
    <subcellularLocation>
        <location evidence="1">Membrane</location>
        <topology evidence="1">Single-pass membrane protein</topology>
    </subcellularLocation>
</comment>
<evidence type="ECO:0000256" key="3">
    <source>
        <dbReference type="ARBA" id="ARBA00022729"/>
    </source>
</evidence>
<dbReference type="GO" id="GO:0005886">
    <property type="term" value="C:plasma membrane"/>
    <property type="evidence" value="ECO:0007669"/>
    <property type="project" value="TreeGrafter"/>
</dbReference>
<dbReference type="Gene3D" id="3.40.50.10140">
    <property type="entry name" value="Toll/interleukin-1 receptor homology (TIR) domain"/>
    <property type="match status" value="1"/>
</dbReference>
<keyword evidence="4 6" id="KW-1133">Transmembrane helix</keyword>
<organism evidence="8 9">
    <name type="scientific">Mytilus coruscus</name>
    <name type="common">Sea mussel</name>
    <dbReference type="NCBI Taxonomy" id="42192"/>
    <lineage>
        <taxon>Eukaryota</taxon>
        <taxon>Metazoa</taxon>
        <taxon>Spiralia</taxon>
        <taxon>Lophotrochozoa</taxon>
        <taxon>Mollusca</taxon>
        <taxon>Bivalvia</taxon>
        <taxon>Autobranchia</taxon>
        <taxon>Pteriomorphia</taxon>
        <taxon>Mytilida</taxon>
        <taxon>Mytiloidea</taxon>
        <taxon>Mytilidae</taxon>
        <taxon>Mytilinae</taxon>
        <taxon>Mytilus</taxon>
    </lineage>
</organism>
<dbReference type="GO" id="GO:0038023">
    <property type="term" value="F:signaling receptor activity"/>
    <property type="evidence" value="ECO:0007669"/>
    <property type="project" value="TreeGrafter"/>
</dbReference>
<dbReference type="SUPFAM" id="SSF52200">
    <property type="entry name" value="Toll/Interleukin receptor TIR domain"/>
    <property type="match status" value="1"/>
</dbReference>
<evidence type="ECO:0000256" key="1">
    <source>
        <dbReference type="ARBA" id="ARBA00004167"/>
    </source>
</evidence>
<protein>
    <recommendedName>
        <fullName evidence="7">TIR domain-containing protein</fullName>
    </recommendedName>
</protein>
<dbReference type="PROSITE" id="PS50104">
    <property type="entry name" value="TIR"/>
    <property type="match status" value="1"/>
</dbReference>
<dbReference type="GO" id="GO:0007165">
    <property type="term" value="P:signal transduction"/>
    <property type="evidence" value="ECO:0007669"/>
    <property type="project" value="InterPro"/>
</dbReference>
<keyword evidence="5 6" id="KW-0472">Membrane</keyword>
<dbReference type="InterPro" id="IPR035897">
    <property type="entry name" value="Toll_tir_struct_dom_sf"/>
</dbReference>
<dbReference type="Proteomes" id="UP000507470">
    <property type="component" value="Unassembled WGS sequence"/>
</dbReference>